<evidence type="ECO:0000313" key="1">
    <source>
        <dbReference type="EMBL" id="KAF2259965.1"/>
    </source>
</evidence>
<comment type="caution">
    <text evidence="1">The sequence shown here is derived from an EMBL/GenBank/DDBJ whole genome shotgun (WGS) entry which is preliminary data.</text>
</comment>
<keyword evidence="2" id="KW-1185">Reference proteome</keyword>
<evidence type="ECO:0000313" key="2">
    <source>
        <dbReference type="Proteomes" id="UP000800093"/>
    </source>
</evidence>
<dbReference type="Proteomes" id="UP000800093">
    <property type="component" value="Unassembled WGS sequence"/>
</dbReference>
<sequence>MHSEAAAEEQERTATLRSTATPIAATRACIVWLHGHTASGQRLAKHLSARHARSAVASHAPCARRHCSVCCLRATLQTAQLVRLPGAGFLCATLLLNCCSLHGQSGFLELQFLAIVYRLLSSLRPPSLIFAACMQLIARLLLVRRNLNTRAQWPLLFSTSPFASAFLTPLSFPLASTVLALHSFVRVH</sequence>
<organism evidence="1 2">
    <name type="scientific">Lojkania enalia</name>
    <dbReference type="NCBI Taxonomy" id="147567"/>
    <lineage>
        <taxon>Eukaryota</taxon>
        <taxon>Fungi</taxon>
        <taxon>Dikarya</taxon>
        <taxon>Ascomycota</taxon>
        <taxon>Pezizomycotina</taxon>
        <taxon>Dothideomycetes</taxon>
        <taxon>Pleosporomycetidae</taxon>
        <taxon>Pleosporales</taxon>
        <taxon>Pleosporales incertae sedis</taxon>
        <taxon>Lojkania</taxon>
    </lineage>
</organism>
<proteinExistence type="predicted"/>
<gene>
    <name evidence="1" type="ORF">CC78DRAFT_41608</name>
</gene>
<dbReference type="AlphaFoldDB" id="A0A9P4MWA1"/>
<reference evidence="2" key="1">
    <citation type="journal article" date="2020" name="Stud. Mycol.">
        <title>101 Dothideomycetes genomes: A test case for predicting lifestyles and emergence of pathogens.</title>
        <authorList>
            <person name="Haridas S."/>
            <person name="Albert R."/>
            <person name="Binder M."/>
            <person name="Bloem J."/>
            <person name="LaButti K."/>
            <person name="Salamov A."/>
            <person name="Andreopoulos B."/>
            <person name="Baker S."/>
            <person name="Barry K."/>
            <person name="Bills G."/>
            <person name="Bluhm B."/>
            <person name="Cannon C."/>
            <person name="Castanera R."/>
            <person name="Culley D."/>
            <person name="Daum C."/>
            <person name="Ezra D."/>
            <person name="Gonzalez J."/>
            <person name="Henrissat B."/>
            <person name="Kuo A."/>
            <person name="Liang C."/>
            <person name="Lipzen A."/>
            <person name="Lutzoni F."/>
            <person name="Magnuson J."/>
            <person name="Mondo S."/>
            <person name="Nolan M."/>
            <person name="Ohm R."/>
            <person name="Pangilinan J."/>
            <person name="Park H.-J."/>
            <person name="Ramirez L."/>
            <person name="Alfaro M."/>
            <person name="Sun H."/>
            <person name="Tritt A."/>
            <person name="Yoshinaga Y."/>
            <person name="Zwiers L.-H."/>
            <person name="Turgeon B."/>
            <person name="Goodwin S."/>
            <person name="Spatafora J."/>
            <person name="Crous P."/>
            <person name="Grigoriev I."/>
        </authorList>
    </citation>
    <scope>NUCLEOTIDE SEQUENCE [LARGE SCALE GENOMIC DNA]</scope>
    <source>
        <strain evidence="2">CBS 304.66</strain>
    </source>
</reference>
<dbReference type="EMBL" id="ML986692">
    <property type="protein sequence ID" value="KAF2259965.1"/>
    <property type="molecule type" value="Genomic_DNA"/>
</dbReference>
<protein>
    <submittedName>
        <fullName evidence="1">Uncharacterized protein</fullName>
    </submittedName>
</protein>
<name>A0A9P4MWA1_9PLEO</name>
<accession>A0A9P4MWA1</accession>